<sequence length="164" mass="18571">MYGQAKDSNLTSSYDVPKNYQADRQRNAERLGHAGLIPFVCLAAAQLMVAPERVESVQVALHIYSVVIMNFVAGSLWSQSLQHAARRHDTTVQTFSILLSLLSWLTFLIDVHMGLLVMAVAFGVLRLFEREFSHAWRVPRWYEQLRDRLTVVVACSLILVVVTL</sequence>
<dbReference type="PANTHER" id="PTHR15887:SF1">
    <property type="entry name" value="TRANSMEMBRANE PROTEIN 69"/>
    <property type="match status" value="1"/>
</dbReference>
<dbReference type="EMBL" id="JAMQGP010000006">
    <property type="protein sequence ID" value="MCM2680573.1"/>
    <property type="molecule type" value="Genomic_DNA"/>
</dbReference>
<dbReference type="Pfam" id="PF11911">
    <property type="entry name" value="DUF3429"/>
    <property type="match status" value="1"/>
</dbReference>
<organism evidence="2 3">
    <name type="scientific">Echinimonas agarilytica</name>
    <dbReference type="NCBI Taxonomy" id="1215918"/>
    <lineage>
        <taxon>Bacteria</taxon>
        <taxon>Pseudomonadati</taxon>
        <taxon>Pseudomonadota</taxon>
        <taxon>Gammaproteobacteria</taxon>
        <taxon>Alteromonadales</taxon>
        <taxon>Echinimonadaceae</taxon>
        <taxon>Echinimonas</taxon>
    </lineage>
</organism>
<name>A0AA42B8H9_9GAMM</name>
<protein>
    <submittedName>
        <fullName evidence="2">DUF3429 domain-containing protein</fullName>
    </submittedName>
</protein>
<feature type="transmembrane region" description="Helical" evidence="1">
    <location>
        <begin position="97"/>
        <end position="125"/>
    </location>
</feature>
<evidence type="ECO:0000256" key="1">
    <source>
        <dbReference type="SAM" id="Phobius"/>
    </source>
</evidence>
<evidence type="ECO:0000313" key="2">
    <source>
        <dbReference type="EMBL" id="MCM2680573.1"/>
    </source>
</evidence>
<keyword evidence="1" id="KW-0812">Transmembrane</keyword>
<dbReference type="PANTHER" id="PTHR15887">
    <property type="entry name" value="TRANSMEMBRANE PROTEIN 69"/>
    <property type="match status" value="1"/>
</dbReference>
<proteinExistence type="predicted"/>
<dbReference type="AlphaFoldDB" id="A0AA42B8H9"/>
<keyword evidence="1" id="KW-0472">Membrane</keyword>
<keyword evidence="3" id="KW-1185">Reference proteome</keyword>
<dbReference type="Proteomes" id="UP001165393">
    <property type="component" value="Unassembled WGS sequence"/>
</dbReference>
<comment type="caution">
    <text evidence="2">The sequence shown here is derived from an EMBL/GenBank/DDBJ whole genome shotgun (WGS) entry which is preliminary data.</text>
</comment>
<keyword evidence="1" id="KW-1133">Transmembrane helix</keyword>
<feature type="transmembrane region" description="Helical" evidence="1">
    <location>
        <begin position="31"/>
        <end position="50"/>
    </location>
</feature>
<feature type="transmembrane region" description="Helical" evidence="1">
    <location>
        <begin position="57"/>
        <end position="77"/>
    </location>
</feature>
<gene>
    <name evidence="2" type="ORF">NAF29_12970</name>
</gene>
<reference evidence="2 3" key="1">
    <citation type="journal article" date="2013" name="Antonie Van Leeuwenhoek">
        <title>Echinimonas agarilytica gen. nov., sp. nov., a new gammaproteobacterium isolated from the sea urchin Strongylocentrotus intermedius.</title>
        <authorList>
            <person name="Nedashkovskaya O.I."/>
            <person name="Stenkova A.M."/>
            <person name="Zhukova N.V."/>
            <person name="Van Trappen S."/>
            <person name="Lee J.S."/>
            <person name="Kim S.B."/>
        </authorList>
    </citation>
    <scope>NUCLEOTIDE SEQUENCE [LARGE SCALE GENOMIC DNA]</scope>
    <source>
        <strain evidence="2 3">KMM 6351</strain>
    </source>
</reference>
<accession>A0AA42B8H9</accession>
<dbReference type="InterPro" id="IPR021836">
    <property type="entry name" value="DUF3429"/>
</dbReference>
<dbReference type="RefSeq" id="WP_251262027.1">
    <property type="nucleotide sequence ID" value="NZ_JAMQGP010000006.1"/>
</dbReference>
<evidence type="ECO:0000313" key="3">
    <source>
        <dbReference type="Proteomes" id="UP001165393"/>
    </source>
</evidence>